<feature type="transmembrane region" description="Helical" evidence="8">
    <location>
        <begin position="272"/>
        <end position="294"/>
    </location>
</feature>
<evidence type="ECO:0000256" key="4">
    <source>
        <dbReference type="ARBA" id="ARBA00022692"/>
    </source>
</evidence>
<evidence type="ECO:0000256" key="2">
    <source>
        <dbReference type="ARBA" id="ARBA00006386"/>
    </source>
</evidence>
<evidence type="ECO:0000313" key="10">
    <source>
        <dbReference type="Proteomes" id="UP000029692"/>
    </source>
</evidence>
<feature type="transmembrane region" description="Helical" evidence="8">
    <location>
        <begin position="372"/>
        <end position="390"/>
    </location>
</feature>
<evidence type="ECO:0000313" key="9">
    <source>
        <dbReference type="EMBL" id="KGE71976.1"/>
    </source>
</evidence>
<dbReference type="InterPro" id="IPR052923">
    <property type="entry name" value="UPF0718"/>
</dbReference>
<feature type="region of interest" description="Disordered" evidence="7">
    <location>
        <begin position="151"/>
        <end position="193"/>
    </location>
</feature>
<evidence type="ECO:0000256" key="8">
    <source>
        <dbReference type="SAM" id="Phobius"/>
    </source>
</evidence>
<keyword evidence="4 8" id="KW-0812">Transmembrane</keyword>
<evidence type="ECO:0000256" key="7">
    <source>
        <dbReference type="SAM" id="MobiDB-lite"/>
    </source>
</evidence>
<comment type="similarity">
    <text evidence="2">Belongs to the UPF0718 family.</text>
</comment>
<feature type="transmembrane region" description="Helical" evidence="8">
    <location>
        <begin position="309"/>
        <end position="332"/>
    </location>
</feature>
<protein>
    <recommendedName>
        <fullName evidence="11">Permease</fullName>
    </recommendedName>
</protein>
<keyword evidence="6 8" id="KW-0472">Membrane</keyword>
<dbReference type="STRING" id="1480694.DC28_09305"/>
<organism evidence="9 10">
    <name type="scientific">Spirochaeta lutea</name>
    <dbReference type="NCBI Taxonomy" id="1480694"/>
    <lineage>
        <taxon>Bacteria</taxon>
        <taxon>Pseudomonadati</taxon>
        <taxon>Spirochaetota</taxon>
        <taxon>Spirochaetia</taxon>
        <taxon>Spirochaetales</taxon>
        <taxon>Spirochaetaceae</taxon>
        <taxon>Spirochaeta</taxon>
    </lineage>
</organism>
<name>A0A098QWN3_9SPIO</name>
<feature type="transmembrane region" description="Helical" evidence="8">
    <location>
        <begin position="20"/>
        <end position="41"/>
    </location>
</feature>
<accession>A0A098QWN3</accession>
<evidence type="ECO:0000256" key="5">
    <source>
        <dbReference type="ARBA" id="ARBA00022989"/>
    </source>
</evidence>
<dbReference type="PANTHER" id="PTHR34184:SF4">
    <property type="entry name" value="UPF0718 PROTEIN YCGR"/>
    <property type="match status" value="1"/>
</dbReference>
<feature type="compositionally biased region" description="Polar residues" evidence="7">
    <location>
        <begin position="152"/>
        <end position="168"/>
    </location>
</feature>
<feature type="transmembrane region" description="Helical" evidence="8">
    <location>
        <begin position="344"/>
        <end position="366"/>
    </location>
</feature>
<dbReference type="InterPro" id="IPR005524">
    <property type="entry name" value="DUF318"/>
</dbReference>
<proteinExistence type="inferred from homology"/>
<keyword evidence="3" id="KW-1003">Cell membrane</keyword>
<keyword evidence="5 8" id="KW-1133">Transmembrane helix</keyword>
<keyword evidence="10" id="KW-1185">Reference proteome</keyword>
<dbReference type="EMBL" id="JNUP01000064">
    <property type="protein sequence ID" value="KGE71976.1"/>
    <property type="molecule type" value="Genomic_DNA"/>
</dbReference>
<reference evidence="9 10" key="1">
    <citation type="submission" date="2014-05" db="EMBL/GenBank/DDBJ databases">
        <title>De novo Genome Sequence of Spirocheata sp.</title>
        <authorList>
            <person name="Shivani Y."/>
            <person name="Subhash Y."/>
            <person name="Tushar L."/>
            <person name="Sasikala C."/>
            <person name="Ramana C.V."/>
        </authorList>
    </citation>
    <scope>NUCLEOTIDE SEQUENCE [LARGE SCALE GENOMIC DNA]</scope>
    <source>
        <strain evidence="9 10">JC230</strain>
    </source>
</reference>
<dbReference type="PANTHER" id="PTHR34184">
    <property type="entry name" value="UPF0718 PROTEIN YCGR"/>
    <property type="match status" value="1"/>
</dbReference>
<feature type="transmembrane region" description="Helical" evidence="8">
    <location>
        <begin position="122"/>
        <end position="141"/>
    </location>
</feature>
<evidence type="ECO:0000256" key="3">
    <source>
        <dbReference type="ARBA" id="ARBA00022475"/>
    </source>
</evidence>
<gene>
    <name evidence="9" type="ORF">DC28_09305</name>
</gene>
<dbReference type="GO" id="GO:0005886">
    <property type="term" value="C:plasma membrane"/>
    <property type="evidence" value="ECO:0007669"/>
    <property type="project" value="UniProtKB-SubCell"/>
</dbReference>
<comment type="subcellular location">
    <subcellularLocation>
        <location evidence="1">Cell membrane</location>
        <topology evidence="1">Multi-pass membrane protein</topology>
    </subcellularLocation>
</comment>
<comment type="caution">
    <text evidence="9">The sequence shown here is derived from an EMBL/GenBank/DDBJ whole genome shotgun (WGS) entry which is preliminary data.</text>
</comment>
<dbReference type="Pfam" id="PF03773">
    <property type="entry name" value="ArsP_1"/>
    <property type="match status" value="1"/>
</dbReference>
<sequence>MNYILDILGFVLEKILHSWPLFLVTIPLAAAVRLSGAGEVLGSVMRRRPIPAILLGTAIGALSPLCSCSVIPVVTGLLISGVPLAPVMSFWLASPSMDPEIFFLSVSTIGWNLAVWRLSGTFLMSLGAGFITHLLSLRGWLPASVLKRHQQHPTLSTGPSPGTLNPRTAPTHPESAKISPAPEGLTPAAPGKLGAPTGIPLRILPREVGSLSVNPILANTSEAPPEACACRTAPSSGPEVHLGASASILTKWRYRYLNRDFLTRLGKESVEILWWIGKFMLIAFFLEALITLYLPSTWVTGPLGTQSPYSIFIGLGLGLPLYTTSLSALGIVGGLLTKGMSGGAALAFLVAGATTTIPAMTAVWGVAKKRVFALYLGYTVLGALLTALLYQLTGGL</sequence>
<evidence type="ECO:0000256" key="1">
    <source>
        <dbReference type="ARBA" id="ARBA00004651"/>
    </source>
</evidence>
<evidence type="ECO:0008006" key="11">
    <source>
        <dbReference type="Google" id="ProtNLM"/>
    </source>
</evidence>
<dbReference type="Proteomes" id="UP000029692">
    <property type="component" value="Unassembled WGS sequence"/>
</dbReference>
<dbReference type="eggNOG" id="COG0701">
    <property type="taxonomic scope" value="Bacteria"/>
</dbReference>
<dbReference type="OrthoDB" id="9777774at2"/>
<evidence type="ECO:0000256" key="6">
    <source>
        <dbReference type="ARBA" id="ARBA00023136"/>
    </source>
</evidence>
<dbReference type="AlphaFoldDB" id="A0A098QWN3"/>
<dbReference type="RefSeq" id="WP_052078683.1">
    <property type="nucleotide sequence ID" value="NZ_JNUP01000064.1"/>
</dbReference>